<evidence type="ECO:0000313" key="2">
    <source>
        <dbReference type="Proteomes" id="UP001168540"/>
    </source>
</evidence>
<accession>A0ABT7XMV5</accession>
<gene>
    <name evidence="1" type="ORF">QU481_09495</name>
</gene>
<protein>
    <submittedName>
        <fullName evidence="1">DNA-binding protein</fullName>
    </submittedName>
</protein>
<evidence type="ECO:0000313" key="1">
    <source>
        <dbReference type="EMBL" id="MDN0075120.1"/>
    </source>
</evidence>
<dbReference type="Proteomes" id="UP001168540">
    <property type="component" value="Unassembled WGS sequence"/>
</dbReference>
<dbReference type="RefSeq" id="WP_289829713.1">
    <property type="nucleotide sequence ID" value="NZ_JAUEDK010000013.1"/>
</dbReference>
<keyword evidence="2" id="KW-1185">Reference proteome</keyword>
<dbReference type="EMBL" id="JAUEDK010000013">
    <property type="protein sequence ID" value="MDN0075120.1"/>
    <property type="molecule type" value="Genomic_DNA"/>
</dbReference>
<keyword evidence="1" id="KW-0238">DNA-binding</keyword>
<organism evidence="1 2">
    <name type="scientific">Crenobacter oryzisoli</name>
    <dbReference type="NCBI Taxonomy" id="3056844"/>
    <lineage>
        <taxon>Bacteria</taxon>
        <taxon>Pseudomonadati</taxon>
        <taxon>Pseudomonadota</taxon>
        <taxon>Betaproteobacteria</taxon>
        <taxon>Neisseriales</taxon>
        <taxon>Neisseriaceae</taxon>
        <taxon>Crenobacter</taxon>
    </lineage>
</organism>
<comment type="caution">
    <text evidence="1">The sequence shown here is derived from an EMBL/GenBank/DDBJ whole genome shotgun (WGS) entry which is preliminary data.</text>
</comment>
<sequence>MTLLGHRQAIPQRVRQAPDQVGIAKRLHAAARNLTDARLAALSDDHRFDAADKTLMQCAMAARWAHGYRTATSQPGHHQTAIQTLPNTMGIPAPTVIVLDALRQQCNVNDDEGDPVSDAALASCLDEAAKLMAPTRHWLATEHPGLAESRLCNVNPSS</sequence>
<name>A0ABT7XMV5_9NEIS</name>
<reference evidence="1" key="1">
    <citation type="submission" date="2023-06" db="EMBL/GenBank/DDBJ databases">
        <authorList>
            <person name="Zhang S."/>
        </authorList>
    </citation>
    <scope>NUCLEOTIDE SEQUENCE</scope>
    <source>
        <strain evidence="1">SG2303</strain>
    </source>
</reference>
<proteinExistence type="predicted"/>
<dbReference type="GO" id="GO:0003677">
    <property type="term" value="F:DNA binding"/>
    <property type="evidence" value="ECO:0007669"/>
    <property type="project" value="UniProtKB-KW"/>
</dbReference>